<evidence type="ECO:0000313" key="1">
    <source>
        <dbReference type="EMBL" id="KAA1126634.1"/>
    </source>
</evidence>
<dbReference type="Proteomes" id="UP000325313">
    <property type="component" value="Unassembled WGS sequence"/>
</dbReference>
<evidence type="ECO:0000313" key="2">
    <source>
        <dbReference type="Proteomes" id="UP000325313"/>
    </source>
</evidence>
<dbReference type="AlphaFoldDB" id="A0A5B0RPR0"/>
<reference evidence="1 2" key="1">
    <citation type="submission" date="2019-05" db="EMBL/GenBank/DDBJ databases">
        <title>Emergence of the Ug99 lineage of the wheat stem rust pathogen through somatic hybridization.</title>
        <authorList>
            <person name="Li F."/>
            <person name="Upadhyaya N.M."/>
            <person name="Sperschneider J."/>
            <person name="Matny O."/>
            <person name="Nguyen-Phuc H."/>
            <person name="Mago R."/>
            <person name="Raley C."/>
            <person name="Miller M.E."/>
            <person name="Silverstein K.A.T."/>
            <person name="Henningsen E."/>
            <person name="Hirsch C.D."/>
            <person name="Visser B."/>
            <person name="Pretorius Z.A."/>
            <person name="Steffenson B.J."/>
            <person name="Schwessinger B."/>
            <person name="Dodds P.N."/>
            <person name="Figueroa M."/>
        </authorList>
    </citation>
    <scope>NUCLEOTIDE SEQUENCE [LARGE SCALE GENOMIC DNA]</scope>
    <source>
        <strain evidence="1 2">Ug99</strain>
    </source>
</reference>
<accession>A0A5B0RPR0</accession>
<protein>
    <submittedName>
        <fullName evidence="1">Uncharacterized protein</fullName>
    </submittedName>
</protein>
<sequence>MRWDNCTRTSAVLYSQLDGRSASPLNAIYHRATGPSALSAFGAKISVVLGATGQQCAIFTCINGQRFSMVVDLTLRVFLTGTEGPMIYVQGEGIGIGSYSGRRLRRHLVKMASVQHHPSVATSLSGPWWSRGSQRLFPIELFRCECHRTKQQQTYWVIANMAKSPDDSNEAHKRTSTKNIPHPGAMCWATKIIDVRLMPCSIIGVDS</sequence>
<organism evidence="1 2">
    <name type="scientific">Puccinia graminis f. sp. tritici</name>
    <dbReference type="NCBI Taxonomy" id="56615"/>
    <lineage>
        <taxon>Eukaryota</taxon>
        <taxon>Fungi</taxon>
        <taxon>Dikarya</taxon>
        <taxon>Basidiomycota</taxon>
        <taxon>Pucciniomycotina</taxon>
        <taxon>Pucciniomycetes</taxon>
        <taxon>Pucciniales</taxon>
        <taxon>Pucciniaceae</taxon>
        <taxon>Puccinia</taxon>
    </lineage>
</organism>
<comment type="caution">
    <text evidence="1">The sequence shown here is derived from an EMBL/GenBank/DDBJ whole genome shotgun (WGS) entry which is preliminary data.</text>
</comment>
<name>A0A5B0RPR0_PUCGR</name>
<proteinExistence type="predicted"/>
<dbReference type="EMBL" id="VDEP01000171">
    <property type="protein sequence ID" value="KAA1126634.1"/>
    <property type="molecule type" value="Genomic_DNA"/>
</dbReference>
<gene>
    <name evidence="1" type="ORF">PGTUg99_031492</name>
</gene>